<accession>A0A2P2DXV2</accession>
<evidence type="ECO:0000256" key="1">
    <source>
        <dbReference type="SAM" id="MobiDB-lite"/>
    </source>
</evidence>
<gene>
    <name evidence="2" type="ORF">LPTSP4_09230</name>
</gene>
<dbReference type="Proteomes" id="UP000245133">
    <property type="component" value="Unassembled WGS sequence"/>
</dbReference>
<organism evidence="2 3">
    <name type="scientific">Leptospira ryugenii</name>
    <dbReference type="NCBI Taxonomy" id="1917863"/>
    <lineage>
        <taxon>Bacteria</taxon>
        <taxon>Pseudomonadati</taxon>
        <taxon>Spirochaetota</taxon>
        <taxon>Spirochaetia</taxon>
        <taxon>Leptospirales</taxon>
        <taxon>Leptospiraceae</taxon>
        <taxon>Leptospira</taxon>
    </lineage>
</organism>
<dbReference type="AlphaFoldDB" id="A0A2P2DXV2"/>
<name>A0A2P2DXV2_9LEPT</name>
<protein>
    <submittedName>
        <fullName evidence="2">Uncharacterized protein</fullName>
    </submittedName>
</protein>
<proteinExistence type="predicted"/>
<dbReference type="EMBL" id="BFBB01000003">
    <property type="protein sequence ID" value="GBF49410.1"/>
    <property type="molecule type" value="Genomic_DNA"/>
</dbReference>
<evidence type="ECO:0000313" key="2">
    <source>
        <dbReference type="EMBL" id="GBF49410.1"/>
    </source>
</evidence>
<sequence>MRTYLEIAVILFENQVPASTDLEQFRAEVNALLVNRSFSPITTFEAFLVLQNLIWVSWCYHHKFNPVYEGYPSDEDLINISEFPQRYLGLSMHKAIQDKLSKENQNPSTNQNNSHVEQASGADASIIEPNNNIEESSTDGRTQEN</sequence>
<dbReference type="RefSeq" id="WP_108974279.1">
    <property type="nucleotide sequence ID" value="NZ_BFBB01000003.1"/>
</dbReference>
<comment type="caution">
    <text evidence="2">The sequence shown here is derived from an EMBL/GenBank/DDBJ whole genome shotgun (WGS) entry which is preliminary data.</text>
</comment>
<reference evidence="2 3" key="1">
    <citation type="submission" date="2018-02" db="EMBL/GenBank/DDBJ databases">
        <title>Novel Leptospira species isolated from soil and water in Japan.</title>
        <authorList>
            <person name="Nakao R."/>
            <person name="Masuzawa T."/>
        </authorList>
    </citation>
    <scope>NUCLEOTIDE SEQUENCE [LARGE SCALE GENOMIC DNA]</scope>
    <source>
        <strain evidence="2 3">YH101</strain>
    </source>
</reference>
<feature type="compositionally biased region" description="Polar residues" evidence="1">
    <location>
        <begin position="103"/>
        <end position="117"/>
    </location>
</feature>
<keyword evidence="3" id="KW-1185">Reference proteome</keyword>
<evidence type="ECO:0000313" key="3">
    <source>
        <dbReference type="Proteomes" id="UP000245133"/>
    </source>
</evidence>
<feature type="region of interest" description="Disordered" evidence="1">
    <location>
        <begin position="98"/>
        <end position="145"/>
    </location>
</feature>